<accession>A0A0R3XAJ1</accession>
<dbReference type="OrthoDB" id="6244267at2759"/>
<protein>
    <submittedName>
        <fullName evidence="2 4">Uncharacterized protein</fullName>
    </submittedName>
</protein>
<proteinExistence type="predicted"/>
<evidence type="ECO:0000256" key="1">
    <source>
        <dbReference type="SAM" id="MobiDB-lite"/>
    </source>
</evidence>
<evidence type="ECO:0000313" key="3">
    <source>
        <dbReference type="Proteomes" id="UP000274429"/>
    </source>
</evidence>
<evidence type="ECO:0000313" key="2">
    <source>
        <dbReference type="EMBL" id="VDM35531.1"/>
    </source>
</evidence>
<dbReference type="Proteomes" id="UP000274429">
    <property type="component" value="Unassembled WGS sequence"/>
</dbReference>
<organism evidence="4">
    <name type="scientific">Hydatigena taeniaeformis</name>
    <name type="common">Feline tapeworm</name>
    <name type="synonym">Taenia taeniaeformis</name>
    <dbReference type="NCBI Taxonomy" id="6205"/>
    <lineage>
        <taxon>Eukaryota</taxon>
        <taxon>Metazoa</taxon>
        <taxon>Spiralia</taxon>
        <taxon>Lophotrochozoa</taxon>
        <taxon>Platyhelminthes</taxon>
        <taxon>Cestoda</taxon>
        <taxon>Eucestoda</taxon>
        <taxon>Cyclophyllidea</taxon>
        <taxon>Taeniidae</taxon>
        <taxon>Hydatigera</taxon>
    </lineage>
</organism>
<reference evidence="4" key="1">
    <citation type="submission" date="2017-02" db="UniProtKB">
        <authorList>
            <consortium name="WormBaseParasite"/>
        </authorList>
    </citation>
    <scope>IDENTIFICATION</scope>
</reference>
<name>A0A0R3XAJ1_HYDTA</name>
<dbReference type="WBParaSite" id="TTAC_0001056801-mRNA-1">
    <property type="protein sequence ID" value="TTAC_0001056801-mRNA-1"/>
    <property type="gene ID" value="TTAC_0001056801"/>
</dbReference>
<reference evidence="2 3" key="2">
    <citation type="submission" date="2018-11" db="EMBL/GenBank/DDBJ databases">
        <authorList>
            <consortium name="Pathogen Informatics"/>
        </authorList>
    </citation>
    <scope>NUCLEOTIDE SEQUENCE [LARGE SCALE GENOMIC DNA]</scope>
</reference>
<gene>
    <name evidence="2" type="ORF">TTAC_LOCUS10551</name>
</gene>
<sequence length="186" mass="20354">MQKKLVFLGLYSLSDNESDPESCVSKEWGEVVDVEQTRELPTMQQSIKEDIQLSGPGFPSSTNFQAFNPTANFQRPLQASSMITASTNFLNRIPSLSRLHPLKLRPTPNAKSRSLGSKEIVHDSGNSRKALLAARPGSRAYDPESNSTSASIRSHALKKNPITRPPSSPRAGLTKRVSLPVSRKAV</sequence>
<keyword evidence="3" id="KW-1185">Reference proteome</keyword>
<feature type="region of interest" description="Disordered" evidence="1">
    <location>
        <begin position="100"/>
        <end position="186"/>
    </location>
</feature>
<dbReference type="EMBL" id="UYWX01021848">
    <property type="protein sequence ID" value="VDM35531.1"/>
    <property type="molecule type" value="Genomic_DNA"/>
</dbReference>
<dbReference type="AlphaFoldDB" id="A0A0R3XAJ1"/>
<evidence type="ECO:0000313" key="4">
    <source>
        <dbReference type="WBParaSite" id="TTAC_0001056801-mRNA-1"/>
    </source>
</evidence>